<sequence length="396" mass="46325">MQNLFDHSYYRITKWGLQFIGHWPFQSARRKRFLRCSSFFIVSTIFIPKVIKFIESLTDLDIGVECLPLIGCHLMGFIKFINWIIMEDRMRNLLLSIERDWKDLKLECDLKLLHTYSEGARRLNIFYATTLYGIAIIYFCSPAVPRILDYLKPLNESRPRIFLYQTEFFIDQEKYYAYILIHSYVTVSISLGIIVVFDNLFATLIKHACGMFEILKLHLKTLYAEDYTQGLRTHNMISNNFQMTVNHIKRCSRLQTQTLKFVEDLESSYNIALLFIVGVNMASILVTGVVAVIKASHPNEMIRITFMCMGTVCHLFWISWLGHILIVQSESVFISAYQNEWYYMPHKLQLMIIPIMMRSLKPCQLTAGKFYVMSMGSFGAAMRTVMTFFTVLNSMR</sequence>
<dbReference type="GO" id="GO:0005549">
    <property type="term" value="F:odorant binding"/>
    <property type="evidence" value="ECO:0007669"/>
    <property type="project" value="InterPro"/>
</dbReference>
<dbReference type="GO" id="GO:0005886">
    <property type="term" value="C:plasma membrane"/>
    <property type="evidence" value="ECO:0007669"/>
    <property type="project" value="UniProtKB-SubCell"/>
</dbReference>
<dbReference type="PANTHER" id="PTHR21137:SF35">
    <property type="entry name" value="ODORANT RECEPTOR 19A-RELATED"/>
    <property type="match status" value="1"/>
</dbReference>
<feature type="transmembrane region" description="Helical" evidence="10">
    <location>
        <begin position="33"/>
        <end position="54"/>
    </location>
</feature>
<feature type="transmembrane region" description="Helical" evidence="10">
    <location>
        <begin position="175"/>
        <end position="197"/>
    </location>
</feature>
<dbReference type="InterPro" id="IPR004117">
    <property type="entry name" value="7tm6_olfct_rcpt"/>
</dbReference>
<evidence type="ECO:0000313" key="11">
    <source>
        <dbReference type="EMBL" id="THK32967.1"/>
    </source>
</evidence>
<evidence type="ECO:0000256" key="4">
    <source>
        <dbReference type="ARBA" id="ARBA00022692"/>
    </source>
</evidence>
<keyword evidence="7 10" id="KW-0472">Membrane</keyword>
<accession>A0A4E0RSQ3</accession>
<organism evidence="11 12">
    <name type="scientific">Diachasma alloeum</name>
    <dbReference type="NCBI Taxonomy" id="454923"/>
    <lineage>
        <taxon>Eukaryota</taxon>
        <taxon>Metazoa</taxon>
        <taxon>Ecdysozoa</taxon>
        <taxon>Arthropoda</taxon>
        <taxon>Hexapoda</taxon>
        <taxon>Insecta</taxon>
        <taxon>Pterygota</taxon>
        <taxon>Neoptera</taxon>
        <taxon>Endopterygota</taxon>
        <taxon>Hymenoptera</taxon>
        <taxon>Apocrita</taxon>
        <taxon>Ichneumonoidea</taxon>
        <taxon>Braconidae</taxon>
        <taxon>Opiinae</taxon>
        <taxon>Diachasma</taxon>
    </lineage>
</organism>
<evidence type="ECO:0000256" key="2">
    <source>
        <dbReference type="ARBA" id="ARBA00022475"/>
    </source>
</evidence>
<feature type="transmembrane region" description="Helical" evidence="10">
    <location>
        <begin position="66"/>
        <end position="85"/>
    </location>
</feature>
<keyword evidence="4 10" id="KW-0812">Transmembrane</keyword>
<gene>
    <name evidence="11" type="primary">Or156</name>
    <name evidence="11" type="ORF">DALL_DALL000143</name>
</gene>
<dbReference type="PANTHER" id="PTHR21137">
    <property type="entry name" value="ODORANT RECEPTOR"/>
    <property type="match status" value="1"/>
</dbReference>
<keyword evidence="5 10" id="KW-0552">Olfaction</keyword>
<dbReference type="OrthoDB" id="7696577at2759"/>
<comment type="caution">
    <text evidence="10">Lacks conserved residue(s) required for the propagation of feature annotation.</text>
</comment>
<dbReference type="EMBL" id="ML158592">
    <property type="protein sequence ID" value="THK32967.1"/>
    <property type="molecule type" value="Genomic_DNA"/>
</dbReference>
<evidence type="ECO:0000256" key="5">
    <source>
        <dbReference type="ARBA" id="ARBA00022725"/>
    </source>
</evidence>
<keyword evidence="6 10" id="KW-1133">Transmembrane helix</keyword>
<comment type="subcellular location">
    <subcellularLocation>
        <location evidence="1 10">Cell membrane</location>
        <topology evidence="1 10">Multi-pass membrane protein</topology>
    </subcellularLocation>
</comment>
<feature type="transmembrane region" description="Helical" evidence="10">
    <location>
        <begin position="304"/>
        <end position="326"/>
    </location>
</feature>
<feature type="transmembrane region" description="Helical" evidence="10">
    <location>
        <begin position="370"/>
        <end position="392"/>
    </location>
</feature>
<evidence type="ECO:0000256" key="6">
    <source>
        <dbReference type="ARBA" id="ARBA00022989"/>
    </source>
</evidence>
<dbReference type="GO" id="GO:0004984">
    <property type="term" value="F:olfactory receptor activity"/>
    <property type="evidence" value="ECO:0007669"/>
    <property type="project" value="InterPro"/>
</dbReference>
<keyword evidence="2" id="KW-1003">Cell membrane</keyword>
<feature type="transmembrane region" description="Helical" evidence="10">
    <location>
        <begin position="271"/>
        <end position="292"/>
    </location>
</feature>
<comment type="similarity">
    <text evidence="10">Belongs to the insect chemoreceptor superfamily. Heteromeric odorant receptor channel (TC 1.A.69) family.</text>
</comment>
<evidence type="ECO:0000313" key="12">
    <source>
        <dbReference type="Proteomes" id="UP000297026"/>
    </source>
</evidence>
<evidence type="ECO:0000256" key="9">
    <source>
        <dbReference type="ARBA" id="ARBA00023224"/>
    </source>
</evidence>
<evidence type="ECO:0000256" key="1">
    <source>
        <dbReference type="ARBA" id="ARBA00004651"/>
    </source>
</evidence>
<evidence type="ECO:0000256" key="10">
    <source>
        <dbReference type="RuleBase" id="RU351113"/>
    </source>
</evidence>
<dbReference type="GO" id="GO:0007165">
    <property type="term" value="P:signal transduction"/>
    <property type="evidence" value="ECO:0007669"/>
    <property type="project" value="UniProtKB-KW"/>
</dbReference>
<keyword evidence="12" id="KW-1185">Reference proteome</keyword>
<evidence type="ECO:0000256" key="3">
    <source>
        <dbReference type="ARBA" id="ARBA00022606"/>
    </source>
</evidence>
<name>A0A4E0RSQ3_9HYME</name>
<dbReference type="Proteomes" id="UP000297026">
    <property type="component" value="Unassembled WGS sequence"/>
</dbReference>
<proteinExistence type="inferred from homology"/>
<keyword evidence="3 10" id="KW-0716">Sensory transduction</keyword>
<protein>
    <recommendedName>
        <fullName evidence="10">Odorant receptor</fullName>
    </recommendedName>
</protein>
<evidence type="ECO:0000256" key="8">
    <source>
        <dbReference type="ARBA" id="ARBA00023170"/>
    </source>
</evidence>
<reference evidence="11" key="1">
    <citation type="submission" date="2019-02" db="EMBL/GenBank/DDBJ databases">
        <title>Genome of the parasitoid wasp Diachasma alloeum, an emerging model for ecological speciation and transitions to asexual reproduction.</title>
        <authorList>
            <person name="Robertson H.M."/>
            <person name="Walden K.K."/>
            <person name="Tvedte E.S."/>
            <person name="Hood G.R."/>
            <person name="Feder J.L."/>
            <person name="Forbes A.A."/>
            <person name="Logsdon J.M."/>
            <person name="Mcelroy K.E."/>
        </authorList>
    </citation>
    <scope>NUCLEOTIDE SEQUENCE [LARGE SCALE GENOMIC DNA]</scope>
    <source>
        <strain evidence="11">Michigan</strain>
    </source>
</reference>
<evidence type="ECO:0000256" key="7">
    <source>
        <dbReference type="ARBA" id="ARBA00023136"/>
    </source>
</evidence>
<dbReference type="Pfam" id="PF02949">
    <property type="entry name" value="7tm_6"/>
    <property type="match status" value="1"/>
</dbReference>
<dbReference type="AlphaFoldDB" id="A0A4E0RSQ3"/>
<keyword evidence="8 10" id="KW-0675">Receptor</keyword>
<keyword evidence="9 10" id="KW-0807">Transducer</keyword>